<evidence type="ECO:0000313" key="5">
    <source>
        <dbReference type="Proteomes" id="UP000243515"/>
    </source>
</evidence>
<dbReference type="FunFam" id="3.30.2300.10:FF:000001">
    <property type="entry name" value="THUMP domain-containing protein 1"/>
    <property type="match status" value="1"/>
</dbReference>
<evidence type="ECO:0000256" key="1">
    <source>
        <dbReference type="PROSITE-ProRule" id="PRU00529"/>
    </source>
</evidence>
<keyword evidence="1" id="KW-0694">RNA-binding</keyword>
<comment type="caution">
    <text evidence="4">The sequence shown here is derived from an EMBL/GenBank/DDBJ whole genome shotgun (WGS) entry which is preliminary data.</text>
</comment>
<dbReference type="AlphaFoldDB" id="A0A232M5T9"/>
<dbReference type="SMART" id="SM00981">
    <property type="entry name" value="THUMP"/>
    <property type="match status" value="1"/>
</dbReference>
<evidence type="ECO:0000313" key="4">
    <source>
        <dbReference type="EMBL" id="OXV11457.1"/>
    </source>
</evidence>
<dbReference type="EMBL" id="NPHW01002458">
    <property type="protein sequence ID" value="OXV11457.1"/>
    <property type="molecule type" value="Genomic_DNA"/>
</dbReference>
<gene>
    <name evidence="4" type="ORF">Egran_00778</name>
</gene>
<dbReference type="InterPro" id="IPR004114">
    <property type="entry name" value="THUMP_dom"/>
</dbReference>
<dbReference type="Proteomes" id="UP000243515">
    <property type="component" value="Unassembled WGS sequence"/>
</dbReference>
<reference evidence="4 5" key="1">
    <citation type="journal article" date="2015" name="Environ. Microbiol.">
        <title>Metagenome sequence of Elaphomyces granulatus from sporocarp tissue reveals Ascomycota ectomycorrhizal fingerprints of genome expansion and a Proteobacteria-rich microbiome.</title>
        <authorList>
            <person name="Quandt C.A."/>
            <person name="Kohler A."/>
            <person name="Hesse C.N."/>
            <person name="Sharpton T.J."/>
            <person name="Martin F."/>
            <person name="Spatafora J.W."/>
        </authorList>
    </citation>
    <scope>NUCLEOTIDE SEQUENCE [LARGE SCALE GENOMIC DNA]</scope>
    <source>
        <strain evidence="4 5">OSC145934</strain>
    </source>
</reference>
<keyword evidence="5" id="KW-1185">Reference proteome</keyword>
<dbReference type="Pfam" id="PF02926">
    <property type="entry name" value="THUMP"/>
    <property type="match status" value="1"/>
</dbReference>
<dbReference type="OrthoDB" id="367221at2759"/>
<dbReference type="InterPro" id="IPR040183">
    <property type="entry name" value="THUMPD1-like"/>
</dbReference>
<dbReference type="SUPFAM" id="SSF143437">
    <property type="entry name" value="THUMP domain-like"/>
    <property type="match status" value="1"/>
</dbReference>
<sequence length="285" mass="32048">MVTAGKRGMNLDRASDQALKRRKGGDKWRKLQSGQQRRAIIESGDSGIFLTCDMGREGKCVAEALDLFSQYNTDTCGVDEESPAAGELEDDIEDQIKREMEGLKPKSTSSPFQAVQLDTPCLTFIRTDKSIDPVRLVHGLCAQAQSSPEQKQSRWIRRMTPITSIRKTLSADLEQFAMEILKPYFHSGGPPKKYAIRPTIRSNEKFKRDTVIATVADVVGREHKVDLKNYDLIILIDVFQNIIGMSVVGGDYDKLKRFNLAELYSPAPKKQVIEVVEESEPPRQE</sequence>
<dbReference type="CDD" id="cd11717">
    <property type="entry name" value="THUMP_THUMPD1_like"/>
    <property type="match status" value="1"/>
</dbReference>
<dbReference type="PANTHER" id="PTHR13452:SF10">
    <property type="entry name" value="THUMP DOMAIN-CONTAINING PROTEIN 1"/>
    <property type="match status" value="1"/>
</dbReference>
<organism evidence="4 5">
    <name type="scientific">Elaphomyces granulatus</name>
    <dbReference type="NCBI Taxonomy" id="519963"/>
    <lineage>
        <taxon>Eukaryota</taxon>
        <taxon>Fungi</taxon>
        <taxon>Dikarya</taxon>
        <taxon>Ascomycota</taxon>
        <taxon>Pezizomycotina</taxon>
        <taxon>Eurotiomycetes</taxon>
        <taxon>Eurotiomycetidae</taxon>
        <taxon>Eurotiales</taxon>
        <taxon>Elaphomycetaceae</taxon>
        <taxon>Elaphomyces</taxon>
    </lineage>
</organism>
<proteinExistence type="predicted"/>
<dbReference type="Gene3D" id="3.30.2300.10">
    <property type="entry name" value="THUMP superfamily"/>
    <property type="match status" value="1"/>
</dbReference>
<dbReference type="PROSITE" id="PS51165">
    <property type="entry name" value="THUMP"/>
    <property type="match status" value="1"/>
</dbReference>
<name>A0A232M5T9_9EURO</name>
<evidence type="ECO:0000259" key="3">
    <source>
        <dbReference type="PROSITE" id="PS51165"/>
    </source>
</evidence>
<dbReference type="GO" id="GO:0003723">
    <property type="term" value="F:RNA binding"/>
    <property type="evidence" value="ECO:0007669"/>
    <property type="project" value="UniProtKB-UniRule"/>
</dbReference>
<evidence type="ECO:0000256" key="2">
    <source>
        <dbReference type="SAM" id="MobiDB-lite"/>
    </source>
</evidence>
<feature type="region of interest" description="Disordered" evidence="2">
    <location>
        <begin position="1"/>
        <end position="36"/>
    </location>
</feature>
<feature type="domain" description="THUMP" evidence="3">
    <location>
        <begin position="144"/>
        <end position="249"/>
    </location>
</feature>
<dbReference type="PANTHER" id="PTHR13452">
    <property type="entry name" value="THUMP DOMAIN CONTAINING PROTEIN 1-RELATED"/>
    <property type="match status" value="1"/>
</dbReference>
<accession>A0A232M5T9</accession>
<dbReference type="GO" id="GO:0006400">
    <property type="term" value="P:tRNA modification"/>
    <property type="evidence" value="ECO:0007669"/>
    <property type="project" value="InterPro"/>
</dbReference>
<feature type="compositionally biased region" description="Basic and acidic residues" evidence="2">
    <location>
        <begin position="9"/>
        <end position="29"/>
    </location>
</feature>
<protein>
    <recommendedName>
        <fullName evidence="3">THUMP domain-containing protein</fullName>
    </recommendedName>
</protein>